<dbReference type="EMBL" id="NHSF01000096">
    <property type="protein sequence ID" value="MBK5932369.1"/>
    <property type="molecule type" value="Genomic_DNA"/>
</dbReference>
<name>A0AAJ0XGQ6_HALSE</name>
<dbReference type="Proteomes" id="UP001296967">
    <property type="component" value="Unassembled WGS sequence"/>
</dbReference>
<dbReference type="InterPro" id="IPR025938">
    <property type="entry name" value="RRXRR_dom"/>
</dbReference>
<protein>
    <recommendedName>
        <fullName evidence="1">RRXRR domain-containing protein</fullName>
    </recommendedName>
</protein>
<comment type="caution">
    <text evidence="2">The sequence shown here is derived from an EMBL/GenBank/DDBJ whole genome shotgun (WGS) entry which is preliminary data.</text>
</comment>
<evidence type="ECO:0000313" key="2">
    <source>
        <dbReference type="EMBL" id="MBK5932369.1"/>
    </source>
</evidence>
<organism evidence="2 3">
    <name type="scientific">Halochromatium salexigens</name>
    <name type="common">Chromatium salexigens</name>
    <dbReference type="NCBI Taxonomy" id="49447"/>
    <lineage>
        <taxon>Bacteria</taxon>
        <taxon>Pseudomonadati</taxon>
        <taxon>Pseudomonadota</taxon>
        <taxon>Gammaproteobacteria</taxon>
        <taxon>Chromatiales</taxon>
        <taxon>Chromatiaceae</taxon>
        <taxon>Halochromatium</taxon>
    </lineage>
</organism>
<sequence>MAVFVLDKKKHPLMPCSEKRARLLLERGRAVVVRLHPFTIRLKDRLGGETQPLRLQLDPGSRTTGISLVREDETTDPDTGEVRREAHLVWLGELTHQGNRIKLC</sequence>
<reference evidence="2" key="1">
    <citation type="submission" date="2017-05" db="EMBL/GenBank/DDBJ databases">
        <authorList>
            <person name="Imhoff J.F."/>
            <person name="Rahn T."/>
            <person name="Kuenzel S."/>
            <person name="Neulinger S.C."/>
        </authorList>
    </citation>
    <scope>NUCLEOTIDE SEQUENCE</scope>
    <source>
        <strain evidence="2">DSM 4395</strain>
    </source>
</reference>
<evidence type="ECO:0000313" key="3">
    <source>
        <dbReference type="Proteomes" id="UP001296967"/>
    </source>
</evidence>
<proteinExistence type="predicted"/>
<keyword evidence="3" id="KW-1185">Reference proteome</keyword>
<dbReference type="AlphaFoldDB" id="A0AAJ0XGQ6"/>
<gene>
    <name evidence="2" type="ORF">CCR82_18005</name>
</gene>
<dbReference type="RefSeq" id="WP_201247215.1">
    <property type="nucleotide sequence ID" value="NZ_NHSF01000096.1"/>
</dbReference>
<feature type="domain" description="RRXRR" evidence="1">
    <location>
        <begin position="3"/>
        <end position="102"/>
    </location>
</feature>
<accession>A0AAJ0XGQ6</accession>
<evidence type="ECO:0000259" key="1">
    <source>
        <dbReference type="Pfam" id="PF14239"/>
    </source>
</evidence>
<dbReference type="Pfam" id="PF14239">
    <property type="entry name" value="RRXRR"/>
    <property type="match status" value="1"/>
</dbReference>
<reference evidence="2" key="2">
    <citation type="journal article" date="2020" name="Microorganisms">
        <title>Osmotic Adaptation and Compatible Solute Biosynthesis of Phototrophic Bacteria as Revealed from Genome Analyses.</title>
        <authorList>
            <person name="Imhoff J.F."/>
            <person name="Rahn T."/>
            <person name="Kunzel S."/>
            <person name="Keller A."/>
            <person name="Neulinger S.C."/>
        </authorList>
    </citation>
    <scope>NUCLEOTIDE SEQUENCE</scope>
    <source>
        <strain evidence="2">DSM 4395</strain>
    </source>
</reference>